<evidence type="ECO:0000259" key="2">
    <source>
        <dbReference type="Pfam" id="PF01757"/>
    </source>
</evidence>
<dbReference type="GO" id="GO:0009103">
    <property type="term" value="P:lipopolysaccharide biosynthetic process"/>
    <property type="evidence" value="ECO:0007669"/>
    <property type="project" value="TreeGrafter"/>
</dbReference>
<keyword evidence="1" id="KW-0472">Membrane</keyword>
<organism evidence="5">
    <name type="scientific">freshwater metagenome</name>
    <dbReference type="NCBI Taxonomy" id="449393"/>
    <lineage>
        <taxon>unclassified sequences</taxon>
        <taxon>metagenomes</taxon>
        <taxon>ecological metagenomes</taxon>
    </lineage>
</organism>
<evidence type="ECO:0000313" key="4">
    <source>
        <dbReference type="EMBL" id="CAB4323481.1"/>
    </source>
</evidence>
<dbReference type="InterPro" id="IPR050879">
    <property type="entry name" value="Acyltransferase_3"/>
</dbReference>
<keyword evidence="1" id="KW-1133">Transmembrane helix</keyword>
<dbReference type="EMBL" id="CAFBNC010000059">
    <property type="protein sequence ID" value="CAB4939972.1"/>
    <property type="molecule type" value="Genomic_DNA"/>
</dbReference>
<dbReference type="PANTHER" id="PTHR23028">
    <property type="entry name" value="ACETYLTRANSFERASE"/>
    <property type="match status" value="1"/>
</dbReference>
<dbReference type="Pfam" id="PF19040">
    <property type="entry name" value="SGNH"/>
    <property type="match status" value="1"/>
</dbReference>
<feature type="transmembrane region" description="Helical" evidence="1">
    <location>
        <begin position="130"/>
        <end position="147"/>
    </location>
</feature>
<sequence>MLLVVLYHAQAIFHGGYIGVDVFFVISGFVIGRLLVDELTSTGGLSFRSFYARRFRRILPALALMLMIVVLVSPMLAPIAAGGVTNATAAASALFSANGYLFIHDAGGYFATASTLNPLLHTWSLAVEEQFYLAIPAVLFVLWRLTIRRTRLSPITTARILIATITIVSLALCIALSFMPGTFHSRTGLSFAYFAPVTRAWEFCAGLGLVLLPARWAASRTLTRSALGIAGYGGIIASALLLSDATTFPGYIAILPVAATALAIHAAAPVPRLARPMIWLGDNSYGWYLWHWPLIVFAAAYWPQAGRSILVLAAAISIVPAVLSRQLLEQRLIMRVTRDHMRRSTALITIASLALPFLAITLSKPITTRVHSTSGVEQIDAMTASQQALQANECGMQVPLGVRTPAACVSNPTGATTIAFIGDSNSTQYDVALNAVAQGADARLERATASGCPMIPSPNPPEGPDGGCAKYLTETLAELQAHPRDIVIISTSTSEWLEYSRYRGVPTIGDYTDRFSSVLQTIADTGSRTILIGELPKPRWANPSWGPAKCSALAANRDFDRCLYQGHRPESTPMSATVLSIETDATRATGVERWDLTEEICPDDLCTAFVDGISVWSDNDHITLDAANRLAPALLERLRSGP</sequence>
<feature type="transmembrane region" description="Helical" evidence="1">
    <location>
        <begin position="308"/>
        <end position="324"/>
    </location>
</feature>
<feature type="transmembrane region" description="Helical" evidence="1">
    <location>
        <begin position="57"/>
        <end position="77"/>
    </location>
</feature>
<protein>
    <submittedName>
        <fullName evidence="5">Unannotated protein</fullName>
    </submittedName>
</protein>
<feature type="transmembrane region" description="Helical" evidence="1">
    <location>
        <begin position="345"/>
        <end position="363"/>
    </location>
</feature>
<evidence type="ECO:0000259" key="3">
    <source>
        <dbReference type="Pfam" id="PF19040"/>
    </source>
</evidence>
<reference evidence="5" key="1">
    <citation type="submission" date="2020-05" db="EMBL/GenBank/DDBJ databases">
        <authorList>
            <person name="Chiriac C."/>
            <person name="Salcher M."/>
            <person name="Ghai R."/>
            <person name="Kavagutti S V."/>
        </authorList>
    </citation>
    <scope>NUCLEOTIDE SEQUENCE</scope>
</reference>
<gene>
    <name evidence="4" type="ORF">UFOPK1392_01236</name>
    <name evidence="5" type="ORF">UFOPK3733_01231</name>
</gene>
<dbReference type="GO" id="GO:0016020">
    <property type="term" value="C:membrane"/>
    <property type="evidence" value="ECO:0007669"/>
    <property type="project" value="TreeGrafter"/>
</dbReference>
<dbReference type="AlphaFoldDB" id="A0A6J7JCA5"/>
<feature type="transmembrane region" description="Helical" evidence="1">
    <location>
        <begin position="248"/>
        <end position="273"/>
    </location>
</feature>
<keyword evidence="1" id="KW-0812">Transmembrane</keyword>
<feature type="transmembrane region" description="Helical" evidence="1">
    <location>
        <begin position="224"/>
        <end position="242"/>
    </location>
</feature>
<accession>A0A6J7JCA5</accession>
<dbReference type="InterPro" id="IPR002656">
    <property type="entry name" value="Acyl_transf_3_dom"/>
</dbReference>
<feature type="domain" description="Acyltransferase 3" evidence="2">
    <location>
        <begin position="1"/>
        <end position="319"/>
    </location>
</feature>
<evidence type="ECO:0000256" key="1">
    <source>
        <dbReference type="SAM" id="Phobius"/>
    </source>
</evidence>
<feature type="transmembrane region" description="Helical" evidence="1">
    <location>
        <begin position="12"/>
        <end position="36"/>
    </location>
</feature>
<name>A0A6J7JCA5_9ZZZZ</name>
<feature type="transmembrane region" description="Helical" evidence="1">
    <location>
        <begin position="285"/>
        <end position="302"/>
    </location>
</feature>
<dbReference type="GO" id="GO:0016747">
    <property type="term" value="F:acyltransferase activity, transferring groups other than amino-acyl groups"/>
    <property type="evidence" value="ECO:0007669"/>
    <property type="project" value="InterPro"/>
</dbReference>
<feature type="transmembrane region" description="Helical" evidence="1">
    <location>
        <begin position="159"/>
        <end position="179"/>
    </location>
</feature>
<dbReference type="Pfam" id="PF01757">
    <property type="entry name" value="Acyl_transf_3"/>
    <property type="match status" value="1"/>
</dbReference>
<feature type="transmembrane region" description="Helical" evidence="1">
    <location>
        <begin position="191"/>
        <end position="212"/>
    </location>
</feature>
<dbReference type="InterPro" id="IPR043968">
    <property type="entry name" value="SGNH"/>
</dbReference>
<dbReference type="PANTHER" id="PTHR23028:SF53">
    <property type="entry name" value="ACYL_TRANSF_3 DOMAIN-CONTAINING PROTEIN"/>
    <property type="match status" value="1"/>
</dbReference>
<dbReference type="EMBL" id="CAEMXZ010000047">
    <property type="protein sequence ID" value="CAB4323481.1"/>
    <property type="molecule type" value="Genomic_DNA"/>
</dbReference>
<feature type="domain" description="SGNH" evidence="3">
    <location>
        <begin position="406"/>
        <end position="635"/>
    </location>
</feature>
<evidence type="ECO:0000313" key="5">
    <source>
        <dbReference type="EMBL" id="CAB4939972.1"/>
    </source>
</evidence>
<proteinExistence type="predicted"/>